<comment type="caution">
    <text evidence="11">The sequence shown here is derived from an EMBL/GenBank/DDBJ whole genome shotgun (WGS) entry which is preliminary data.</text>
</comment>
<dbReference type="Gene3D" id="3.30.565.10">
    <property type="entry name" value="Histidine kinase-like ATPase, C-terminal domain"/>
    <property type="match status" value="1"/>
</dbReference>
<dbReference type="InterPro" id="IPR036890">
    <property type="entry name" value="HATPase_C_sf"/>
</dbReference>
<keyword evidence="7" id="KW-0067">ATP-binding</keyword>
<evidence type="ECO:0000256" key="8">
    <source>
        <dbReference type="ARBA" id="ARBA00023012"/>
    </source>
</evidence>
<keyword evidence="6 11" id="KW-0418">Kinase</keyword>
<dbReference type="OrthoDB" id="227596at2"/>
<accession>A0A5C8NE77</accession>
<evidence type="ECO:0000313" key="12">
    <source>
        <dbReference type="Proteomes" id="UP000321571"/>
    </source>
</evidence>
<keyword evidence="5" id="KW-0547">Nucleotide-binding</keyword>
<feature type="transmembrane region" description="Helical" evidence="9">
    <location>
        <begin position="62"/>
        <end position="78"/>
    </location>
</feature>
<dbReference type="SMART" id="SM00387">
    <property type="entry name" value="HATPase_c"/>
    <property type="match status" value="1"/>
</dbReference>
<evidence type="ECO:0000256" key="2">
    <source>
        <dbReference type="ARBA" id="ARBA00012438"/>
    </source>
</evidence>
<dbReference type="EC" id="2.7.13.3" evidence="2"/>
<dbReference type="GO" id="GO:0000155">
    <property type="term" value="F:phosphorelay sensor kinase activity"/>
    <property type="evidence" value="ECO:0007669"/>
    <property type="project" value="InterPro"/>
</dbReference>
<evidence type="ECO:0000256" key="9">
    <source>
        <dbReference type="SAM" id="Phobius"/>
    </source>
</evidence>
<evidence type="ECO:0000256" key="6">
    <source>
        <dbReference type="ARBA" id="ARBA00022777"/>
    </source>
</evidence>
<dbReference type="EMBL" id="VDUX01000009">
    <property type="protein sequence ID" value="TXL56607.1"/>
    <property type="molecule type" value="Genomic_DNA"/>
</dbReference>
<feature type="transmembrane region" description="Helical" evidence="9">
    <location>
        <begin position="84"/>
        <end position="101"/>
    </location>
</feature>
<comment type="catalytic activity">
    <reaction evidence="1">
        <text>ATP + protein L-histidine = ADP + protein N-phospho-L-histidine.</text>
        <dbReference type="EC" id="2.7.13.3"/>
    </reaction>
</comment>
<dbReference type="Pfam" id="PF02518">
    <property type="entry name" value="HATPase_c"/>
    <property type="match status" value="1"/>
</dbReference>
<evidence type="ECO:0000259" key="10">
    <source>
        <dbReference type="SMART" id="SM00387"/>
    </source>
</evidence>
<evidence type="ECO:0000256" key="7">
    <source>
        <dbReference type="ARBA" id="ARBA00022840"/>
    </source>
</evidence>
<dbReference type="GO" id="GO:0046983">
    <property type="term" value="F:protein dimerization activity"/>
    <property type="evidence" value="ECO:0007669"/>
    <property type="project" value="InterPro"/>
</dbReference>
<dbReference type="PANTHER" id="PTHR24421">
    <property type="entry name" value="NITRATE/NITRITE SENSOR PROTEIN NARX-RELATED"/>
    <property type="match status" value="1"/>
</dbReference>
<dbReference type="InterPro" id="IPR003594">
    <property type="entry name" value="HATPase_dom"/>
</dbReference>
<feature type="transmembrane region" description="Helical" evidence="9">
    <location>
        <begin position="137"/>
        <end position="155"/>
    </location>
</feature>
<feature type="transmembrane region" description="Helical" evidence="9">
    <location>
        <begin position="12"/>
        <end position="31"/>
    </location>
</feature>
<protein>
    <recommendedName>
        <fullName evidence="2">histidine kinase</fullName>
        <ecNumber evidence="2">2.7.13.3</ecNumber>
    </recommendedName>
</protein>
<feature type="transmembrane region" description="Helical" evidence="9">
    <location>
        <begin position="108"/>
        <end position="125"/>
    </location>
</feature>
<reference evidence="11 12" key="1">
    <citation type="submission" date="2019-06" db="EMBL/GenBank/DDBJ databases">
        <title>Aeromicrobium sp. nov., isolated from a maize field.</title>
        <authorList>
            <person name="Lin S.-Y."/>
            <person name="Tsai C.-F."/>
            <person name="Young C.-C."/>
        </authorList>
    </citation>
    <scope>NUCLEOTIDE SEQUENCE [LARGE SCALE GENOMIC DNA]</scope>
    <source>
        <strain evidence="11 12">CC-CFT486</strain>
    </source>
</reference>
<dbReference type="RefSeq" id="WP_147687669.1">
    <property type="nucleotide sequence ID" value="NZ_VDUX01000009.1"/>
</dbReference>
<keyword evidence="4" id="KW-0808">Transferase</keyword>
<evidence type="ECO:0000256" key="1">
    <source>
        <dbReference type="ARBA" id="ARBA00000085"/>
    </source>
</evidence>
<keyword evidence="9" id="KW-1133">Transmembrane helix</keyword>
<dbReference type="Gene3D" id="1.20.5.1930">
    <property type="match status" value="1"/>
</dbReference>
<keyword evidence="3" id="KW-0597">Phosphoprotein</keyword>
<evidence type="ECO:0000256" key="3">
    <source>
        <dbReference type="ARBA" id="ARBA00022553"/>
    </source>
</evidence>
<proteinExistence type="predicted"/>
<feature type="transmembrane region" description="Helical" evidence="9">
    <location>
        <begin position="37"/>
        <end position="55"/>
    </location>
</feature>
<dbReference type="Pfam" id="PF07730">
    <property type="entry name" value="HisKA_3"/>
    <property type="match status" value="1"/>
</dbReference>
<name>A0A5C8NE77_9ACTN</name>
<keyword evidence="9" id="KW-0812">Transmembrane</keyword>
<feature type="domain" description="Histidine kinase/HSP90-like ATPase" evidence="10">
    <location>
        <begin position="291"/>
        <end position="381"/>
    </location>
</feature>
<evidence type="ECO:0000256" key="5">
    <source>
        <dbReference type="ARBA" id="ARBA00022741"/>
    </source>
</evidence>
<keyword evidence="12" id="KW-1185">Reference proteome</keyword>
<dbReference type="PANTHER" id="PTHR24421:SF10">
    <property type="entry name" value="NITRATE_NITRITE SENSOR PROTEIN NARQ"/>
    <property type="match status" value="1"/>
</dbReference>
<dbReference type="CDD" id="cd16917">
    <property type="entry name" value="HATPase_UhpB-NarQ-NarX-like"/>
    <property type="match status" value="1"/>
</dbReference>
<gene>
    <name evidence="11" type="ORF">FHP06_15225</name>
</gene>
<dbReference type="GO" id="GO:0016020">
    <property type="term" value="C:membrane"/>
    <property type="evidence" value="ECO:0007669"/>
    <property type="project" value="InterPro"/>
</dbReference>
<dbReference type="Proteomes" id="UP000321571">
    <property type="component" value="Unassembled WGS sequence"/>
</dbReference>
<keyword evidence="9" id="KW-0472">Membrane</keyword>
<sequence length="382" mass="40559">MLQRLDRARVADWTLAAVVTVIGVAEIWIPFDSRAGDGSATASTVVVLVLGLLLTQRRTHPLAVQVLLVVTLVLGFALGDQYILFFGGLVPIGIAVFSTARHGTGRDPFYGALATAVLLLGVDLFVEELQEPGEIVFHWGVMTIVWSFGFALSLYERRTQASTQRAIAAEVAAAEQALAAVVEERTRIARELHDVIAHAVSTMVVQAGAAQQVVADDPAFVARALEHIRTTGTGALDEMRRVVTMLRDPTSDGPLSPQPGLARVPALLDDVAAAGIETTLRLEAAQPLPAGLDLAAYRIVQEALTNVRRHARATRVQVCVDRVDGEVRIEVTDDGRGATAPSTGGHGLVGMRERAALYGGTVETSSAPTGFTVRATLPVEVS</sequence>
<organism evidence="11 12">
    <name type="scientific">Aeromicrobium terrae</name>
    <dbReference type="NCBI Taxonomy" id="2498846"/>
    <lineage>
        <taxon>Bacteria</taxon>
        <taxon>Bacillati</taxon>
        <taxon>Actinomycetota</taxon>
        <taxon>Actinomycetes</taxon>
        <taxon>Propionibacteriales</taxon>
        <taxon>Nocardioidaceae</taxon>
        <taxon>Aeromicrobium</taxon>
    </lineage>
</organism>
<dbReference type="SUPFAM" id="SSF55874">
    <property type="entry name" value="ATPase domain of HSP90 chaperone/DNA topoisomerase II/histidine kinase"/>
    <property type="match status" value="1"/>
</dbReference>
<evidence type="ECO:0000256" key="4">
    <source>
        <dbReference type="ARBA" id="ARBA00022679"/>
    </source>
</evidence>
<evidence type="ECO:0000313" key="11">
    <source>
        <dbReference type="EMBL" id="TXL56607.1"/>
    </source>
</evidence>
<dbReference type="InterPro" id="IPR011712">
    <property type="entry name" value="Sig_transdc_His_kin_sub3_dim/P"/>
</dbReference>
<dbReference type="GO" id="GO:0005524">
    <property type="term" value="F:ATP binding"/>
    <property type="evidence" value="ECO:0007669"/>
    <property type="project" value="UniProtKB-KW"/>
</dbReference>
<dbReference type="AlphaFoldDB" id="A0A5C8NE77"/>
<dbReference type="InterPro" id="IPR050482">
    <property type="entry name" value="Sensor_HK_TwoCompSys"/>
</dbReference>
<keyword evidence="8" id="KW-0902">Two-component regulatory system</keyword>